<keyword evidence="1 2" id="KW-0732">Signal</keyword>
<evidence type="ECO:0000313" key="5">
    <source>
        <dbReference type="Proteomes" id="UP000016567"/>
    </source>
</evidence>
<dbReference type="SUPFAM" id="SSF56925">
    <property type="entry name" value="OMPA-like"/>
    <property type="match status" value="1"/>
</dbReference>
<reference evidence="4 5" key="1">
    <citation type="submission" date="2013-09" db="EMBL/GenBank/DDBJ databases">
        <title>Whole genome shotgun sequence of Vibrio azureus NBRC 104587.</title>
        <authorList>
            <person name="Isaki S."/>
            <person name="Hosoyama A."/>
            <person name="Numata M."/>
            <person name="Hashimoto M."/>
            <person name="Hosoyama Y."/>
            <person name="Tsuchikane K."/>
            <person name="Noguchi M."/>
            <person name="Hirakata S."/>
            <person name="Ichikawa N."/>
            <person name="Ohji S."/>
            <person name="Yamazoe A."/>
            <person name="Fujita N."/>
        </authorList>
    </citation>
    <scope>NUCLEOTIDE SEQUENCE [LARGE SCALE GENOMIC DNA]</scope>
    <source>
        <strain evidence="4 5">NBRC 104587</strain>
    </source>
</reference>
<evidence type="ECO:0000259" key="3">
    <source>
        <dbReference type="Pfam" id="PF13505"/>
    </source>
</evidence>
<dbReference type="EMBL" id="BATL01000021">
    <property type="protein sequence ID" value="GAD75208.1"/>
    <property type="molecule type" value="Genomic_DNA"/>
</dbReference>
<dbReference type="Gene3D" id="2.40.160.20">
    <property type="match status" value="1"/>
</dbReference>
<feature type="domain" description="Outer membrane protein beta-barrel" evidence="3">
    <location>
        <begin position="9"/>
        <end position="187"/>
    </location>
</feature>
<dbReference type="OrthoDB" id="6115907at2"/>
<dbReference type="STRING" id="1219077.VAZ01S_021_00200"/>
<dbReference type="Pfam" id="PF13505">
    <property type="entry name" value="OMP_b-brl"/>
    <property type="match status" value="1"/>
</dbReference>
<dbReference type="InterPro" id="IPR027385">
    <property type="entry name" value="Beta-barrel_OMP"/>
</dbReference>
<comment type="caution">
    <text evidence="4">The sequence shown here is derived from an EMBL/GenBank/DDBJ whole genome shotgun (WGS) entry which is preliminary data.</text>
</comment>
<evidence type="ECO:0000256" key="2">
    <source>
        <dbReference type="SAM" id="SignalP"/>
    </source>
</evidence>
<feature type="chain" id="PRO_5004640765" description="Outer membrane protein beta-barrel domain-containing protein" evidence="2">
    <location>
        <begin position="25"/>
        <end position="187"/>
    </location>
</feature>
<proteinExistence type="predicted"/>
<sequence>MNKQPWLGTLSALCLGLSSFAASADFYAGALISYADAEYRAPTSSTSLGSVELLNPPSPSYKVSDASPLLIQAQAGYFFNDYLALEARYGTSMQRDGGLNVDQLASAYVKMNVPITDRFAMYGLTGYSSVEINQQQNGSIKEQGFSFGVGMHFALSRHNAVVFEFVDSASEENLRLNAFTLGFQHRF</sequence>
<dbReference type="InterPro" id="IPR011250">
    <property type="entry name" value="OMP/PagP_B-barrel"/>
</dbReference>
<name>U3C9Y5_9VIBR</name>
<dbReference type="Proteomes" id="UP000016567">
    <property type="component" value="Unassembled WGS sequence"/>
</dbReference>
<gene>
    <name evidence="4" type="ORF">VAZ01S_021_00200</name>
</gene>
<evidence type="ECO:0000313" key="4">
    <source>
        <dbReference type="EMBL" id="GAD75208.1"/>
    </source>
</evidence>
<dbReference type="AlphaFoldDB" id="U3C9Y5"/>
<keyword evidence="5" id="KW-1185">Reference proteome</keyword>
<accession>U3C9Y5</accession>
<evidence type="ECO:0000256" key="1">
    <source>
        <dbReference type="ARBA" id="ARBA00022729"/>
    </source>
</evidence>
<dbReference type="eggNOG" id="COG3637">
    <property type="taxonomic scope" value="Bacteria"/>
</dbReference>
<dbReference type="RefSeq" id="WP_021708969.1">
    <property type="nucleotide sequence ID" value="NZ_BAOB01000103.1"/>
</dbReference>
<feature type="signal peptide" evidence="2">
    <location>
        <begin position="1"/>
        <end position="24"/>
    </location>
</feature>
<protein>
    <recommendedName>
        <fullName evidence="3">Outer membrane protein beta-barrel domain-containing protein</fullName>
    </recommendedName>
</protein>
<organism evidence="4 5">
    <name type="scientific">Vibrio azureus NBRC 104587</name>
    <dbReference type="NCBI Taxonomy" id="1219077"/>
    <lineage>
        <taxon>Bacteria</taxon>
        <taxon>Pseudomonadati</taxon>
        <taxon>Pseudomonadota</taxon>
        <taxon>Gammaproteobacteria</taxon>
        <taxon>Vibrionales</taxon>
        <taxon>Vibrionaceae</taxon>
        <taxon>Vibrio</taxon>
    </lineage>
</organism>